<proteinExistence type="predicted"/>
<dbReference type="SUPFAM" id="SSF46955">
    <property type="entry name" value="Putative DNA-binding domain"/>
    <property type="match status" value="1"/>
</dbReference>
<gene>
    <name evidence="1" type="ORF">SMIDD28_00901</name>
</gene>
<protein>
    <submittedName>
        <fullName evidence="1">Uncharacterized protein</fullName>
    </submittedName>
</protein>
<dbReference type="RefSeq" id="WP_061425043.1">
    <property type="nucleotide sequence ID" value="NZ_KQ970262.1"/>
</dbReference>
<dbReference type="Proteomes" id="UP000070136">
    <property type="component" value="Unassembled WGS sequence"/>
</dbReference>
<sequence length="88" mass="10443">MNLLSEECENGIRLDVRTQFKESFQELLEHETLEKRWLSIESAANYSDCSANTIRKWLRMGLNLYKIDGTKRIDKKELDEFIQAYLVI</sequence>
<reference evidence="1 2" key="1">
    <citation type="submission" date="2016-01" db="EMBL/GenBank/DDBJ databases">
        <title>Highly variable Streptococcus oralis are common among viridans streptococci isolated from primates.</title>
        <authorList>
            <person name="Denapaite D."/>
            <person name="Rieger M."/>
            <person name="Koendgen S."/>
            <person name="Brueckner R."/>
            <person name="Ochigava I."/>
            <person name="Kappeler P."/>
            <person name="Maetz-Rensing K."/>
            <person name="Leendertz F."/>
            <person name="Hakenbeck R."/>
        </authorList>
    </citation>
    <scope>NUCLEOTIDE SEQUENCE [LARGE SCALE GENOMIC DNA]</scope>
    <source>
        <strain evidence="1 2">DD28</strain>
    </source>
</reference>
<comment type="caution">
    <text evidence="1">The sequence shown here is derived from an EMBL/GenBank/DDBJ whole genome shotgun (WGS) entry which is preliminary data.</text>
</comment>
<dbReference type="AlphaFoldDB" id="A0A139Q972"/>
<accession>A0A139Q972</accession>
<dbReference type="InterPro" id="IPR009061">
    <property type="entry name" value="DNA-bd_dom_put_sf"/>
</dbReference>
<name>A0A139Q972_STRMT</name>
<dbReference type="EMBL" id="LQOA01000029">
    <property type="protein sequence ID" value="KXT99000.1"/>
    <property type="molecule type" value="Genomic_DNA"/>
</dbReference>
<dbReference type="OrthoDB" id="2737532at2"/>
<evidence type="ECO:0000313" key="1">
    <source>
        <dbReference type="EMBL" id="KXT99000.1"/>
    </source>
</evidence>
<dbReference type="PATRIC" id="fig|28037.234.peg.940"/>
<evidence type="ECO:0000313" key="2">
    <source>
        <dbReference type="Proteomes" id="UP000070136"/>
    </source>
</evidence>
<organism evidence="1 2">
    <name type="scientific">Streptococcus mitis</name>
    <dbReference type="NCBI Taxonomy" id="28037"/>
    <lineage>
        <taxon>Bacteria</taxon>
        <taxon>Bacillati</taxon>
        <taxon>Bacillota</taxon>
        <taxon>Bacilli</taxon>
        <taxon>Lactobacillales</taxon>
        <taxon>Streptococcaceae</taxon>
        <taxon>Streptococcus</taxon>
        <taxon>Streptococcus mitis group</taxon>
    </lineage>
</organism>